<dbReference type="Gene3D" id="3.40.50.450">
    <property type="match status" value="1"/>
</dbReference>
<dbReference type="GO" id="GO:0003872">
    <property type="term" value="F:6-phosphofructokinase activity"/>
    <property type="evidence" value="ECO:0007669"/>
    <property type="project" value="InterPro"/>
</dbReference>
<evidence type="ECO:0000256" key="10">
    <source>
        <dbReference type="ARBA" id="ARBA00048072"/>
    </source>
</evidence>
<dbReference type="GO" id="GO:0009749">
    <property type="term" value="P:response to glucose"/>
    <property type="evidence" value="ECO:0007669"/>
    <property type="project" value="TreeGrafter"/>
</dbReference>
<feature type="domain" description="Phosphofructokinase" evidence="11">
    <location>
        <begin position="5"/>
        <end position="324"/>
    </location>
</feature>
<dbReference type="Proteomes" id="UP000886744">
    <property type="component" value="Unassembled WGS sequence"/>
</dbReference>
<keyword evidence="3" id="KW-0963">Cytoplasm</keyword>
<keyword evidence="7" id="KW-0460">Magnesium</keyword>
<comment type="catalytic activity">
    <reaction evidence="10">
        <text>beta-D-fructose 6-phosphate + diphosphate = beta-D-fructose 1,6-bisphosphate + phosphate + H(+)</text>
        <dbReference type="Rhea" id="RHEA:13613"/>
        <dbReference type="ChEBI" id="CHEBI:15378"/>
        <dbReference type="ChEBI" id="CHEBI:32966"/>
        <dbReference type="ChEBI" id="CHEBI:33019"/>
        <dbReference type="ChEBI" id="CHEBI:43474"/>
        <dbReference type="ChEBI" id="CHEBI:57634"/>
        <dbReference type="EC" id="2.7.1.90"/>
    </reaction>
</comment>
<comment type="similarity">
    <text evidence="9">Belongs to the phosphofructokinase type A (PFKA) family.</text>
</comment>
<comment type="cofactor">
    <cofactor evidence="1">
        <name>Mg(2+)</name>
        <dbReference type="ChEBI" id="CHEBI:18420"/>
    </cofactor>
</comment>
<evidence type="ECO:0000256" key="5">
    <source>
        <dbReference type="ARBA" id="ARBA00022723"/>
    </source>
</evidence>
<evidence type="ECO:0000313" key="12">
    <source>
        <dbReference type="EMBL" id="HIR63216.1"/>
    </source>
</evidence>
<evidence type="ECO:0000256" key="9">
    <source>
        <dbReference type="ARBA" id="ARBA00038478"/>
    </source>
</evidence>
<sequence length="415" mass="46307">MKASIVILAGGGPAPGINTVIGTIAKTFLAKGYRVIGLHEGYKGLFSENPSHIDIDFFLADNIYNRGGSYLMMSRFKPTDDDLEHHFNLKFFTDNNIKLLVTIGGDDTASTANRLTKYLLSHDIHIQNIHVPKTIDNDLPLPDNQPTFGYESAKSEGTRVATIVYEDARTSGTWFLVSAMGRSAGHLALGIASSCHYPMLVIPEMFNRTNATIDKIVRLAVSAIIKRKIMGISYGGVIVSEGIFYELSAEDLKATGVTFSYDEHGHPELGKVSKAQIFCTVLEKKLEELGLKAKIRPIEIGYDVRCNGPVSYDITYCSQMAYGVWKLFESGETGCMVYVDRAGDITPLYLKDLQDPATGKIPPRCVDISREQVQNIVKYMLHYIGPEDYEAARKYVANPEEYDFYRILNWERPEK</sequence>
<dbReference type="Pfam" id="PF00365">
    <property type="entry name" value="PFK"/>
    <property type="match status" value="1"/>
</dbReference>
<dbReference type="GO" id="GO:0047334">
    <property type="term" value="F:diphosphate-fructose-6-phosphate 1-phosphotransferase activity"/>
    <property type="evidence" value="ECO:0007669"/>
    <property type="project" value="UniProtKB-EC"/>
</dbReference>
<dbReference type="InterPro" id="IPR000023">
    <property type="entry name" value="Phosphofructokinase_dom"/>
</dbReference>
<reference evidence="12" key="2">
    <citation type="journal article" date="2021" name="PeerJ">
        <title>Extensive microbial diversity within the chicken gut microbiome revealed by metagenomics and culture.</title>
        <authorList>
            <person name="Gilroy R."/>
            <person name="Ravi A."/>
            <person name="Getino M."/>
            <person name="Pursley I."/>
            <person name="Horton D.L."/>
            <person name="Alikhan N.F."/>
            <person name="Baker D."/>
            <person name="Gharbi K."/>
            <person name="Hall N."/>
            <person name="Watson M."/>
            <person name="Adriaenssens E.M."/>
            <person name="Foster-Nyarko E."/>
            <person name="Jarju S."/>
            <person name="Secka A."/>
            <person name="Antonio M."/>
            <person name="Oren A."/>
            <person name="Chaudhuri R.R."/>
            <person name="La Ragione R."/>
            <person name="Hildebrand F."/>
            <person name="Pallen M.J."/>
        </authorList>
    </citation>
    <scope>NUCLEOTIDE SEQUENCE</scope>
    <source>
        <strain evidence="12">ChiHjej13B12-12457</strain>
    </source>
</reference>
<accession>A0A9D1J6T0</accession>
<comment type="caution">
    <text evidence="12">The sequence shown here is derived from an EMBL/GenBank/DDBJ whole genome shotgun (WGS) entry which is preliminary data.</text>
</comment>
<dbReference type="PRINTS" id="PR00476">
    <property type="entry name" value="PHFRCTKINASE"/>
</dbReference>
<dbReference type="InterPro" id="IPR011403">
    <property type="entry name" value="PPi-PFK_TM0289"/>
</dbReference>
<dbReference type="InterPro" id="IPR035966">
    <property type="entry name" value="PKF_sf"/>
</dbReference>
<evidence type="ECO:0000256" key="1">
    <source>
        <dbReference type="ARBA" id="ARBA00001946"/>
    </source>
</evidence>
<dbReference type="Gene3D" id="3.40.50.460">
    <property type="entry name" value="Phosphofructokinase domain"/>
    <property type="match status" value="1"/>
</dbReference>
<comment type="function">
    <text evidence="2">Catalyzes the phosphorylation of D-fructose 6-phosphate, the first committing step of glycolysis. Uses inorganic phosphate (PPi) as phosphoryl donor instead of ATP like common ATP-dependent phosphofructokinases (ATP-PFKs), which renders the reaction reversible, and can thus function both in glycolysis and gluconeogenesis. Consistently, PPi-PFK can replace the enzymes of both the forward (ATP-PFK) and reverse (fructose-bisphosphatase (FBPase)) reactions.</text>
</comment>
<keyword evidence="5" id="KW-0479">Metal-binding</keyword>
<evidence type="ECO:0000259" key="11">
    <source>
        <dbReference type="Pfam" id="PF00365"/>
    </source>
</evidence>
<evidence type="ECO:0000313" key="13">
    <source>
        <dbReference type="Proteomes" id="UP000886744"/>
    </source>
</evidence>
<dbReference type="GO" id="GO:0005829">
    <property type="term" value="C:cytosol"/>
    <property type="evidence" value="ECO:0007669"/>
    <property type="project" value="TreeGrafter"/>
</dbReference>
<keyword evidence="6" id="KW-0418">Kinase</keyword>
<evidence type="ECO:0000256" key="4">
    <source>
        <dbReference type="ARBA" id="ARBA00022679"/>
    </source>
</evidence>
<evidence type="ECO:0000256" key="2">
    <source>
        <dbReference type="ARBA" id="ARBA00003138"/>
    </source>
</evidence>
<dbReference type="SUPFAM" id="SSF53784">
    <property type="entry name" value="Phosphofructokinase"/>
    <property type="match status" value="1"/>
</dbReference>
<reference evidence="12" key="1">
    <citation type="submission" date="2020-10" db="EMBL/GenBank/DDBJ databases">
        <authorList>
            <person name="Gilroy R."/>
        </authorList>
    </citation>
    <scope>NUCLEOTIDE SEQUENCE</scope>
    <source>
        <strain evidence="12">ChiHjej13B12-12457</strain>
    </source>
</reference>
<dbReference type="PANTHER" id="PTHR43650:SF1">
    <property type="entry name" value="PYROPHOSPHATE--FRUCTOSE 6-PHOSPHATE 1-PHOSPHOTRANSFERASE SUBUNIT BETA 2"/>
    <property type="match status" value="1"/>
</dbReference>
<organism evidence="12 13">
    <name type="scientific">Candidatus Coprenecus avistercoris</name>
    <dbReference type="NCBI Taxonomy" id="2840730"/>
    <lineage>
        <taxon>Bacteria</taxon>
        <taxon>Pseudomonadati</taxon>
        <taxon>Bacteroidota</taxon>
        <taxon>Bacteroidia</taxon>
        <taxon>Bacteroidales</taxon>
        <taxon>Rikenellaceae</taxon>
        <taxon>Rikenellaceae incertae sedis</taxon>
        <taxon>Candidatus Coprenecus</taxon>
    </lineage>
</organism>
<dbReference type="GO" id="GO:0046872">
    <property type="term" value="F:metal ion binding"/>
    <property type="evidence" value="ECO:0007669"/>
    <property type="project" value="UniProtKB-KW"/>
</dbReference>
<dbReference type="GO" id="GO:0006002">
    <property type="term" value="P:fructose 6-phosphate metabolic process"/>
    <property type="evidence" value="ECO:0007669"/>
    <property type="project" value="InterPro"/>
</dbReference>
<evidence type="ECO:0000256" key="6">
    <source>
        <dbReference type="ARBA" id="ARBA00022777"/>
    </source>
</evidence>
<name>A0A9D1J6T0_9BACT</name>
<dbReference type="AlphaFoldDB" id="A0A9D1J6T0"/>
<dbReference type="PANTHER" id="PTHR43650">
    <property type="entry name" value="PYROPHOSPHATE--FRUCTOSE 6-PHOSPHATE 1-PHOSPHOTRANSFERASE"/>
    <property type="match status" value="1"/>
</dbReference>
<keyword evidence="4" id="KW-0808">Transferase</keyword>
<evidence type="ECO:0000256" key="7">
    <source>
        <dbReference type="ARBA" id="ARBA00022842"/>
    </source>
</evidence>
<dbReference type="EMBL" id="DVHI01000083">
    <property type="protein sequence ID" value="HIR63216.1"/>
    <property type="molecule type" value="Genomic_DNA"/>
</dbReference>
<evidence type="ECO:0000256" key="3">
    <source>
        <dbReference type="ARBA" id="ARBA00022490"/>
    </source>
</evidence>
<evidence type="ECO:0000256" key="8">
    <source>
        <dbReference type="ARBA" id="ARBA00023152"/>
    </source>
</evidence>
<dbReference type="PIRSF" id="PIRSF036482">
    <property type="entry name" value="PPi_PFK_TM0289"/>
    <property type="match status" value="1"/>
</dbReference>
<protein>
    <submittedName>
        <fullName evidence="12">6-phosphofructokinase</fullName>
    </submittedName>
</protein>
<keyword evidence="8" id="KW-0324">Glycolysis</keyword>
<gene>
    <name evidence="12" type="ORF">IAC94_06820</name>
</gene>
<dbReference type="InterPro" id="IPR022953">
    <property type="entry name" value="ATP_PFK"/>
</dbReference>
<proteinExistence type="inferred from homology"/>